<evidence type="ECO:0000313" key="2">
    <source>
        <dbReference type="Proteomes" id="UP001064489"/>
    </source>
</evidence>
<gene>
    <name evidence="1" type="ORF">LWI28_026881</name>
</gene>
<reference evidence="1" key="1">
    <citation type="journal article" date="2022" name="Plant J.">
        <title>Strategies of tolerance reflected in two North American maple genomes.</title>
        <authorList>
            <person name="McEvoy S.L."/>
            <person name="Sezen U.U."/>
            <person name="Trouern-Trend A."/>
            <person name="McMahon S.M."/>
            <person name="Schaberg P.G."/>
            <person name="Yang J."/>
            <person name="Wegrzyn J.L."/>
            <person name="Swenson N.G."/>
        </authorList>
    </citation>
    <scope>NUCLEOTIDE SEQUENCE</scope>
    <source>
        <strain evidence="1">91603</strain>
    </source>
</reference>
<dbReference type="EMBL" id="JAJSOW010000101">
    <property type="protein sequence ID" value="KAI9182583.1"/>
    <property type="molecule type" value="Genomic_DNA"/>
</dbReference>
<name>A0AAD5J2L2_ACENE</name>
<sequence length="101" mass="11152">MSFNFDLGGSKKRGVVKEGVTKDTRNVMVEEAASINEGGSKKMSAAKGGGFERTTVQPERVGVSKLVQPRNPFFIVKLRTKAKMHLLLVPTKFLKDQMLDL</sequence>
<keyword evidence="2" id="KW-1185">Reference proteome</keyword>
<dbReference type="Proteomes" id="UP001064489">
    <property type="component" value="Chromosome 4"/>
</dbReference>
<comment type="caution">
    <text evidence="1">The sequence shown here is derived from an EMBL/GenBank/DDBJ whole genome shotgun (WGS) entry which is preliminary data.</text>
</comment>
<dbReference type="AlphaFoldDB" id="A0AAD5J2L2"/>
<protein>
    <submittedName>
        <fullName evidence="1">Uncharacterized protein</fullName>
    </submittedName>
</protein>
<reference evidence="1" key="2">
    <citation type="submission" date="2023-02" db="EMBL/GenBank/DDBJ databases">
        <authorList>
            <person name="Swenson N.G."/>
            <person name="Wegrzyn J.L."/>
            <person name="Mcevoy S.L."/>
        </authorList>
    </citation>
    <scope>NUCLEOTIDE SEQUENCE</scope>
    <source>
        <strain evidence="1">91603</strain>
        <tissue evidence="1">Leaf</tissue>
    </source>
</reference>
<accession>A0AAD5J2L2</accession>
<proteinExistence type="predicted"/>
<organism evidence="1 2">
    <name type="scientific">Acer negundo</name>
    <name type="common">Box elder</name>
    <dbReference type="NCBI Taxonomy" id="4023"/>
    <lineage>
        <taxon>Eukaryota</taxon>
        <taxon>Viridiplantae</taxon>
        <taxon>Streptophyta</taxon>
        <taxon>Embryophyta</taxon>
        <taxon>Tracheophyta</taxon>
        <taxon>Spermatophyta</taxon>
        <taxon>Magnoliopsida</taxon>
        <taxon>eudicotyledons</taxon>
        <taxon>Gunneridae</taxon>
        <taxon>Pentapetalae</taxon>
        <taxon>rosids</taxon>
        <taxon>malvids</taxon>
        <taxon>Sapindales</taxon>
        <taxon>Sapindaceae</taxon>
        <taxon>Hippocastanoideae</taxon>
        <taxon>Acereae</taxon>
        <taxon>Acer</taxon>
    </lineage>
</organism>
<evidence type="ECO:0000313" key="1">
    <source>
        <dbReference type="EMBL" id="KAI9182583.1"/>
    </source>
</evidence>